<evidence type="ECO:0000313" key="3">
    <source>
        <dbReference type="Proteomes" id="UP000752171"/>
    </source>
</evidence>
<reference evidence="2 3" key="1">
    <citation type="submission" date="2021-07" db="EMBL/GenBank/DDBJ databases">
        <authorList>
            <person name="Imarazene B."/>
            <person name="Zahm M."/>
            <person name="Klopp C."/>
            <person name="Cabau C."/>
            <person name="Beille S."/>
            <person name="Jouanno E."/>
            <person name="Castinel A."/>
            <person name="Lluch J."/>
            <person name="Gil L."/>
            <person name="Kuchtly C."/>
            <person name="Lopez Roques C."/>
            <person name="Donnadieu C."/>
            <person name="Parrinello H."/>
            <person name="Journot L."/>
            <person name="Du K."/>
            <person name="Schartl M."/>
            <person name="Retaux S."/>
            <person name="Guiguen Y."/>
        </authorList>
    </citation>
    <scope>NUCLEOTIDE SEQUENCE [LARGE SCALE GENOMIC DNA]</scope>
    <source>
        <strain evidence="2">Pach_M1</strain>
        <tissue evidence="2">Testis</tissue>
    </source>
</reference>
<feature type="compositionally biased region" description="Low complexity" evidence="1">
    <location>
        <begin position="209"/>
        <end position="218"/>
    </location>
</feature>
<feature type="compositionally biased region" description="Pro residues" evidence="1">
    <location>
        <begin position="278"/>
        <end position="288"/>
    </location>
</feature>
<dbReference type="PRINTS" id="PR01217">
    <property type="entry name" value="PRICHEXTENSN"/>
</dbReference>
<comment type="caution">
    <text evidence="2">The sequence shown here is derived from an EMBL/GenBank/DDBJ whole genome shotgun (WGS) entry which is preliminary data.</text>
</comment>
<name>A0A8T2M7E8_ASTMX</name>
<organism evidence="2 3">
    <name type="scientific">Astyanax mexicanus</name>
    <name type="common">Blind cave fish</name>
    <name type="synonym">Astyanax fasciatus mexicanus</name>
    <dbReference type="NCBI Taxonomy" id="7994"/>
    <lineage>
        <taxon>Eukaryota</taxon>
        <taxon>Metazoa</taxon>
        <taxon>Chordata</taxon>
        <taxon>Craniata</taxon>
        <taxon>Vertebrata</taxon>
        <taxon>Euteleostomi</taxon>
        <taxon>Actinopterygii</taxon>
        <taxon>Neopterygii</taxon>
        <taxon>Teleostei</taxon>
        <taxon>Ostariophysi</taxon>
        <taxon>Characiformes</taxon>
        <taxon>Characoidei</taxon>
        <taxon>Acestrorhamphidae</taxon>
        <taxon>Acestrorhamphinae</taxon>
        <taxon>Astyanax</taxon>
    </lineage>
</organism>
<dbReference type="GO" id="GO:0030127">
    <property type="term" value="C:COPII vesicle coat"/>
    <property type="evidence" value="ECO:0007669"/>
    <property type="project" value="TreeGrafter"/>
</dbReference>
<sequence length="834" mass="89914">MSREAGFSGCGKTLKSQTAAADTHTHIYSSGGCSGTLWGLFKDWVLESVVWFECYGVVMDQGGCSGTLWGLFKDWVLESVVWFECYGVVMDQGGCSGPFGGCFDSIGPRLTQNQMEFACEFVYISPAKQVKRSALLPPAKDFPIKSSTATPPKPIPAPKPPVPTKPSKQCSPSPPVPTTPKPHLSTSPRNPSHTPVYENLSRTPPTPPNNTVTSPPRVWKVHLPPSAPSTTAKPIRKPQTPSNSSEPIYEPPPPDPESQASKPPTSPRNYRTSQTPAEAPPLPPRPPFLPKCPEYVLVRPVSGRDHLPASSAPATEAGESEGQLLPGNPNVLLVNLGKLVMEEPGEPVLGEPTSCFGCGSVLESSYDNMVKECYFCQSWSPAPSSPIDPPTGCEDCLFQLSPGIRGSSADSNLLIFCISTSHSMSTSTQVCVAMVLCYCCCRCVQEAVLQCVQVLSEKLPETRVGLVTFGEKVTIHGYGEVPPRVLQGGELSDKNLLEEAGLSFPTPPPLSESQANLQMEIHRLEECGASALGPAVLVSITMASNHPGSKVLVCTDGVPDAGLGGLNPSLFPNRSIVSSSIFYRDLSETAAAHSVSVSVVSLEGSVCRLDELGRVTDGTGGKVVISSYDDLGEEFMRLIDDRIIATSCTVTLLFPKVLTVIGERQAGHCGIREVGNITEESQITFQYGQAAANTILQQGRSVSVQLLVRYCRWDGLSMLRVLTTNLQTTDDSSQAVCGLDLSVLMVNAGQTSAALALRGRFRDAHAERDAQKQLIHRALEYRQNAEDELMFREWIRTSDPIYNNLGIYTQSLSDADAAVMYGMKNGYYHTESYC</sequence>
<dbReference type="Gene3D" id="3.40.50.410">
    <property type="entry name" value="von Willebrand factor, type A domain"/>
    <property type="match status" value="1"/>
</dbReference>
<dbReference type="GO" id="GO:0000149">
    <property type="term" value="F:SNARE binding"/>
    <property type="evidence" value="ECO:0007669"/>
    <property type="project" value="TreeGrafter"/>
</dbReference>
<feature type="region of interest" description="Disordered" evidence="1">
    <location>
        <begin position="306"/>
        <end position="328"/>
    </location>
</feature>
<accession>A0A8T2M7E8</accession>
<dbReference type="PANTHER" id="PTHR13803:SF36">
    <property type="entry name" value="TYPE A VON WILLEBRAND FACTOR DOMAIN-CONTAINING PROTEIN"/>
    <property type="match status" value="1"/>
</dbReference>
<dbReference type="PANTHER" id="PTHR13803">
    <property type="entry name" value="SEC24-RELATED PROTEIN"/>
    <property type="match status" value="1"/>
</dbReference>
<feature type="region of interest" description="Disordered" evidence="1">
    <location>
        <begin position="141"/>
        <end position="288"/>
    </location>
</feature>
<dbReference type="EMBL" id="JAICCE010000006">
    <property type="protein sequence ID" value="KAG9276851.1"/>
    <property type="molecule type" value="Genomic_DNA"/>
</dbReference>
<dbReference type="PROSITE" id="PS51257">
    <property type="entry name" value="PROKAR_LIPOPROTEIN"/>
    <property type="match status" value="1"/>
</dbReference>
<dbReference type="AlphaFoldDB" id="A0A8T2M7E8"/>
<evidence type="ECO:0000313" key="2">
    <source>
        <dbReference type="EMBL" id="KAG9276851.1"/>
    </source>
</evidence>
<dbReference type="SUPFAM" id="SSF53300">
    <property type="entry name" value="vWA-like"/>
    <property type="match status" value="1"/>
</dbReference>
<dbReference type="InterPro" id="IPR050550">
    <property type="entry name" value="SEC23_SEC24_subfamily"/>
</dbReference>
<feature type="compositionally biased region" description="Polar residues" evidence="1">
    <location>
        <begin position="184"/>
        <end position="193"/>
    </location>
</feature>
<dbReference type="Proteomes" id="UP000752171">
    <property type="component" value="Unassembled WGS sequence"/>
</dbReference>
<feature type="compositionally biased region" description="Pro residues" evidence="1">
    <location>
        <begin position="151"/>
        <end position="164"/>
    </location>
</feature>
<proteinExistence type="predicted"/>
<dbReference type="InterPro" id="IPR036465">
    <property type="entry name" value="vWFA_dom_sf"/>
</dbReference>
<dbReference type="GO" id="GO:0090110">
    <property type="term" value="P:COPII-coated vesicle cargo loading"/>
    <property type="evidence" value="ECO:0007669"/>
    <property type="project" value="TreeGrafter"/>
</dbReference>
<evidence type="ECO:0000256" key="1">
    <source>
        <dbReference type="SAM" id="MobiDB-lite"/>
    </source>
</evidence>
<gene>
    <name evidence="2" type="primary">CPRAS1</name>
    <name evidence="2" type="ORF">AMEX_G9215</name>
</gene>
<dbReference type="GO" id="GO:0008270">
    <property type="term" value="F:zinc ion binding"/>
    <property type="evidence" value="ECO:0007669"/>
    <property type="project" value="TreeGrafter"/>
</dbReference>
<protein>
    <submittedName>
        <fullName evidence="2">Circularly permutated Ras protein 1 isoform X1</fullName>
    </submittedName>
</protein>
<dbReference type="GO" id="GO:0070971">
    <property type="term" value="C:endoplasmic reticulum exit site"/>
    <property type="evidence" value="ECO:0007669"/>
    <property type="project" value="TreeGrafter"/>
</dbReference>